<keyword evidence="2" id="KW-0812">Transmembrane</keyword>
<organism evidence="4">
    <name type="scientific">Heterosigma akashiwo</name>
    <name type="common">Chromophytic alga</name>
    <name type="synonym">Heterosigma carterae</name>
    <dbReference type="NCBI Taxonomy" id="2829"/>
    <lineage>
        <taxon>Eukaryota</taxon>
        <taxon>Sar</taxon>
        <taxon>Stramenopiles</taxon>
        <taxon>Ochrophyta</taxon>
        <taxon>Raphidophyceae</taxon>
        <taxon>Chattonellales</taxon>
        <taxon>Chattonellaceae</taxon>
        <taxon>Heterosigma</taxon>
    </lineage>
</organism>
<dbReference type="SFLD" id="SFLDS00019">
    <property type="entry name" value="Glutathione_Transferase_(cytos"/>
    <property type="match status" value="1"/>
</dbReference>
<dbReference type="GO" id="GO:0005737">
    <property type="term" value="C:cytoplasm"/>
    <property type="evidence" value="ECO:0007669"/>
    <property type="project" value="TreeGrafter"/>
</dbReference>
<evidence type="ECO:0000313" key="4">
    <source>
        <dbReference type="EMBL" id="CAE0626670.1"/>
    </source>
</evidence>
<dbReference type="GO" id="GO:0004364">
    <property type="term" value="F:glutathione transferase activity"/>
    <property type="evidence" value="ECO:0007669"/>
    <property type="project" value="InterPro"/>
</dbReference>
<gene>
    <name evidence="4" type="ORF">HAKA00212_LOCUS5345</name>
</gene>
<dbReference type="SUPFAM" id="SSF52833">
    <property type="entry name" value="Thioredoxin-like"/>
    <property type="match status" value="1"/>
</dbReference>
<evidence type="ECO:0000256" key="1">
    <source>
        <dbReference type="SAM" id="MobiDB-lite"/>
    </source>
</evidence>
<dbReference type="Gene3D" id="1.20.1050.10">
    <property type="match status" value="1"/>
</dbReference>
<proteinExistence type="predicted"/>
<dbReference type="PANTHER" id="PTHR32419:SF6">
    <property type="entry name" value="GLUTATHIONE S-TRANSFERASE OMEGA-LIKE 1-RELATED"/>
    <property type="match status" value="1"/>
</dbReference>
<dbReference type="InterPro" id="IPR036249">
    <property type="entry name" value="Thioredoxin-like_sf"/>
</dbReference>
<keyword evidence="2" id="KW-1133">Transmembrane helix</keyword>
<dbReference type="InterPro" id="IPR010987">
    <property type="entry name" value="Glutathione-S-Trfase_C-like"/>
</dbReference>
<reference evidence="4" key="1">
    <citation type="submission" date="2021-01" db="EMBL/GenBank/DDBJ databases">
        <authorList>
            <person name="Corre E."/>
            <person name="Pelletier E."/>
            <person name="Niang G."/>
            <person name="Scheremetjew M."/>
            <person name="Finn R."/>
            <person name="Kale V."/>
            <person name="Holt S."/>
            <person name="Cochrane G."/>
            <person name="Meng A."/>
            <person name="Brown T."/>
            <person name="Cohen L."/>
        </authorList>
    </citation>
    <scope>NUCLEOTIDE SEQUENCE</scope>
    <source>
        <strain evidence="4">CCMP3107</strain>
    </source>
</reference>
<dbReference type="AlphaFoldDB" id="A0A7S3XNE0"/>
<dbReference type="InterPro" id="IPR004045">
    <property type="entry name" value="Glutathione_S-Trfase_N"/>
</dbReference>
<dbReference type="SUPFAM" id="SSF47616">
    <property type="entry name" value="GST C-terminal domain-like"/>
    <property type="match status" value="1"/>
</dbReference>
<protein>
    <recommendedName>
        <fullName evidence="3">GST C-terminal domain-containing protein</fullName>
    </recommendedName>
</protein>
<dbReference type="InterPro" id="IPR040079">
    <property type="entry name" value="Glutathione_S-Trfase"/>
</dbReference>
<evidence type="ECO:0000259" key="3">
    <source>
        <dbReference type="PROSITE" id="PS50405"/>
    </source>
</evidence>
<dbReference type="SFLD" id="SFLDG01206">
    <property type="entry name" value="Xi.1"/>
    <property type="match status" value="1"/>
</dbReference>
<accession>A0A7S3XNE0</accession>
<dbReference type="Pfam" id="PF13410">
    <property type="entry name" value="GST_C_2"/>
    <property type="match status" value="1"/>
</dbReference>
<dbReference type="InterPro" id="IPR047047">
    <property type="entry name" value="GST_Omega-like_C"/>
</dbReference>
<feature type="domain" description="GST C-terminal" evidence="3">
    <location>
        <begin position="258"/>
        <end position="382"/>
    </location>
</feature>
<feature type="transmembrane region" description="Helical" evidence="2">
    <location>
        <begin position="32"/>
        <end position="50"/>
    </location>
</feature>
<dbReference type="Pfam" id="PF13409">
    <property type="entry name" value="GST_N_2"/>
    <property type="match status" value="1"/>
</dbReference>
<feature type="region of interest" description="Disordered" evidence="1">
    <location>
        <begin position="1"/>
        <end position="20"/>
    </location>
</feature>
<dbReference type="PROSITE" id="PS50405">
    <property type="entry name" value="GST_CTER"/>
    <property type="match status" value="1"/>
</dbReference>
<dbReference type="InterPro" id="IPR016639">
    <property type="entry name" value="GST_Omega/GSH"/>
</dbReference>
<dbReference type="SFLD" id="SFLDG01148">
    <property type="entry name" value="Xi_(cytGST)"/>
    <property type="match status" value="1"/>
</dbReference>
<evidence type="ECO:0000256" key="2">
    <source>
        <dbReference type="SAM" id="Phobius"/>
    </source>
</evidence>
<dbReference type="InterPro" id="IPR036282">
    <property type="entry name" value="Glutathione-S-Trfase_C_sf"/>
</dbReference>
<dbReference type="Gene3D" id="3.40.30.10">
    <property type="entry name" value="Glutaredoxin"/>
    <property type="match status" value="1"/>
</dbReference>
<dbReference type="PANTHER" id="PTHR32419">
    <property type="entry name" value="GLUTATHIONYL-HYDROQUINONE REDUCTASE"/>
    <property type="match status" value="1"/>
</dbReference>
<dbReference type="CDD" id="cd03190">
    <property type="entry name" value="GST_C_Omega_like"/>
    <property type="match status" value="1"/>
</dbReference>
<dbReference type="FunFam" id="3.40.30.10:FF:000499">
    <property type="entry name" value="Glutathione S-transferase"/>
    <property type="match status" value="1"/>
</dbReference>
<name>A0A7S3XNE0_HETAK</name>
<sequence>MLVRSPHNSHNPLPRNYTTGRRSACGRKFTTIAQYGMFICLHFFSFAAALRPQIPIAAFRTTATMMSQTAPPSKKAKTALDEMDKKGAFIRTDAGFRDWVSGSSEKFKPEAGRYHLYISWACPWANRCAMVRKLKGLEDAIGLSVVHPTWQRTRPDDAADAHCGWAFAAPGDPPLAPLAPGGRPVPCEGCVPDAVNGAKFVRDLYEKANDSLGKYSVPILWDKKEQTIVNNESSEIIRMLNSEFNAFAEQQPALDLYPPALRAAVDAANAWVYPAVNNGVYRSGFAQTQEAYEEAVDELFAALDRMEALLATNRFLAGPAFTEADVRAFQTLVRFDEVYVVYFKCDKKKISQYPNILNYCREIYQMPGVAETVHMDHIKNHYFTSHPKLNTYAVVPRGPNFLAELEQPHNREQI</sequence>
<dbReference type="EMBL" id="HBIU01011977">
    <property type="protein sequence ID" value="CAE0626670.1"/>
    <property type="molecule type" value="Transcribed_RNA"/>
</dbReference>
<keyword evidence="2" id="KW-0472">Membrane</keyword>